<dbReference type="SUPFAM" id="SSF54236">
    <property type="entry name" value="Ubiquitin-like"/>
    <property type="match status" value="1"/>
</dbReference>
<evidence type="ECO:0000256" key="1">
    <source>
        <dbReference type="SAM" id="MobiDB-lite"/>
    </source>
</evidence>
<dbReference type="InterPro" id="IPR047506">
    <property type="entry name" value="UBR7-like_UBR-box"/>
</dbReference>
<dbReference type="Gene3D" id="3.10.20.90">
    <property type="entry name" value="Phosphatidylinositol 3-kinase Catalytic Subunit, Chain A, domain 1"/>
    <property type="match status" value="1"/>
</dbReference>
<gene>
    <name evidence="3" type="ORF">TVY486_1002280</name>
</gene>
<dbReference type="GO" id="GO:0008270">
    <property type="term" value="F:zinc ion binding"/>
    <property type="evidence" value="ECO:0007669"/>
    <property type="project" value="InterPro"/>
</dbReference>
<dbReference type="InterPro" id="IPR029071">
    <property type="entry name" value="Ubiquitin-like_domsf"/>
</dbReference>
<evidence type="ECO:0000313" key="3">
    <source>
        <dbReference type="EMBL" id="CCC51175.1"/>
    </source>
</evidence>
<dbReference type="GO" id="GO:0061630">
    <property type="term" value="F:ubiquitin protein ligase activity"/>
    <property type="evidence" value="ECO:0007669"/>
    <property type="project" value="InterPro"/>
</dbReference>
<dbReference type="PANTHER" id="PTHR13513:SF9">
    <property type="entry name" value="E3 UBIQUITIN-PROTEIN LIGASE UBR7-RELATED"/>
    <property type="match status" value="1"/>
</dbReference>
<sequence>MASPLASPGTQSTEIEEIHVMVTHAARRLRIVLPAVSAKIKHLKAELEKRCGVPVNRQRLLFCAPVLKPHRRGAADDMRLVDIIAPQISSAGSACKTDVPGDQQYSDASGPAIAHGGTNDVLEVAAIKANNGPGASSTSNASHEMADPSSSSLTACTSSKVVSIPLMLIGTAAAAPQVNEEAVAQLHRLVTNKVQRRNQWFLCSYNKGYVRQTAFVCRTCINNGSALPYHAVCYACAEICHDNHVVEEWGLRYFMRCDCCTMACWRDADGHSTEETNVKEENGAADAVKEKSCGNSHDSSNTAIVPAESSSEQRRCCFVIDKDSGLPPTSTALVPLNSKNRYPRSARTWCYCDCADDQPPDGADALGGIVCLLCSTCYWSSHVTRLKADILHTLPCYGDGVVSDVVAFCCHTCDTLVCGPCRLRCHSSHNVENIMSIPLEEHEHEQQDESQPMEQDESASLEAFFFSCGCGCSIESTSNGSGTEAAQNFCSRNTDLPPVPSQIVTEMMNYDSYIGFLCAHCMQEHPWLVENDLRKCYSGKLPDPVPAVKHKPPPPCGFGVTEPIPSDVFPYHGMLLPVTAFTEEMTCTCGPCRQAYETFAPRACETAGTMAVQLHDDCDHCGQTECRSQIFICQDCGLMEDKAFFICQRCNTLRLAAQMPGMCGASAHTDAGACASTTAPTNPDPVTAPDGSKPLRPWDHPLSHTFIEGTRENVCGLISMYLSHNQSGSVLQRALGETETGRVLLDELLPQNFVNVPINFDPKDVAQHQQLLSQRYNARLVGDGKKAPDKAPKLPSTTAGVKHARGDGDTVVDGDAGGGNTFKGDQCD</sequence>
<reference evidence="3" key="1">
    <citation type="journal article" date="2012" name="Proc. Natl. Acad. Sci. U.S.A.">
        <title>Antigenic diversity is generated by distinct evolutionary mechanisms in African trypanosome species.</title>
        <authorList>
            <person name="Jackson A.P."/>
            <person name="Berry A."/>
            <person name="Aslett M."/>
            <person name="Allison H.C."/>
            <person name="Burton P."/>
            <person name="Vavrova-Anderson J."/>
            <person name="Brown R."/>
            <person name="Browne H."/>
            <person name="Corton N."/>
            <person name="Hauser H."/>
            <person name="Gamble J."/>
            <person name="Gilderthorp R."/>
            <person name="Marcello L."/>
            <person name="McQuillan J."/>
            <person name="Otto T.D."/>
            <person name="Quail M.A."/>
            <person name="Sanders M.J."/>
            <person name="van Tonder A."/>
            <person name="Ginger M.L."/>
            <person name="Field M.C."/>
            <person name="Barry J.D."/>
            <person name="Hertz-Fowler C."/>
            <person name="Berriman M."/>
        </authorList>
    </citation>
    <scope>NUCLEOTIDE SEQUENCE</scope>
    <source>
        <strain evidence="3">Y486</strain>
    </source>
</reference>
<feature type="compositionally biased region" description="Basic and acidic residues" evidence="1">
    <location>
        <begin position="782"/>
        <end position="792"/>
    </location>
</feature>
<dbReference type="InterPro" id="IPR040204">
    <property type="entry name" value="UBR7"/>
</dbReference>
<dbReference type="PROSITE" id="PS50053">
    <property type="entry name" value="UBIQUITIN_2"/>
    <property type="match status" value="1"/>
</dbReference>
<dbReference type="PANTHER" id="PTHR13513">
    <property type="entry name" value="E3 UBIQUITIN-PROTEIN LIGASE UBR7"/>
    <property type="match status" value="1"/>
</dbReference>
<dbReference type="AlphaFoldDB" id="G0U5M4"/>
<dbReference type="GO" id="GO:0005737">
    <property type="term" value="C:cytoplasm"/>
    <property type="evidence" value="ECO:0007669"/>
    <property type="project" value="TreeGrafter"/>
</dbReference>
<accession>G0U5M4</accession>
<dbReference type="InterPro" id="IPR000626">
    <property type="entry name" value="Ubiquitin-like_dom"/>
</dbReference>
<organism evidence="3">
    <name type="scientific">Trypanosoma vivax (strain Y486)</name>
    <dbReference type="NCBI Taxonomy" id="1055687"/>
    <lineage>
        <taxon>Eukaryota</taxon>
        <taxon>Discoba</taxon>
        <taxon>Euglenozoa</taxon>
        <taxon>Kinetoplastea</taxon>
        <taxon>Metakinetoplastina</taxon>
        <taxon>Trypanosomatida</taxon>
        <taxon>Trypanosomatidae</taxon>
        <taxon>Trypanosoma</taxon>
        <taxon>Duttonella</taxon>
    </lineage>
</organism>
<dbReference type="CDD" id="cd19677">
    <property type="entry name" value="UBR-box_UBR7"/>
    <property type="match status" value="1"/>
</dbReference>
<feature type="region of interest" description="Disordered" evidence="1">
    <location>
        <begin position="676"/>
        <end position="695"/>
    </location>
</feature>
<proteinExistence type="predicted"/>
<dbReference type="EMBL" id="HE573026">
    <property type="protein sequence ID" value="CCC51175.1"/>
    <property type="molecule type" value="Genomic_DNA"/>
</dbReference>
<name>G0U5M4_TRYVY</name>
<feature type="domain" description="Ubiquitin-like" evidence="2">
    <location>
        <begin position="18"/>
        <end position="68"/>
    </location>
</feature>
<feature type="region of interest" description="Disordered" evidence="1">
    <location>
        <begin position="782"/>
        <end position="828"/>
    </location>
</feature>
<feature type="compositionally biased region" description="Polar residues" evidence="1">
    <location>
        <begin position="133"/>
        <end position="142"/>
    </location>
</feature>
<feature type="region of interest" description="Disordered" evidence="1">
    <location>
        <begin position="133"/>
        <end position="152"/>
    </location>
</feature>
<protein>
    <recommendedName>
        <fullName evidence="2">Ubiquitin-like domain-containing protein</fullName>
    </recommendedName>
</protein>
<dbReference type="VEuPathDB" id="TriTrypDB:TvY486_1002280"/>
<evidence type="ECO:0000259" key="2">
    <source>
        <dbReference type="PROSITE" id="PS50053"/>
    </source>
</evidence>